<sequence length="77" mass="8007">MRGSGTSRFSRRFLSKGEHAMTQPKKPKTDEKGPSKASEIPPAGPHAKPSLTDYDKTPGAGSLPDGDNSKDVSPGAG</sequence>
<accession>A0AA88JNT0</accession>
<dbReference type="EMBL" id="QRFF01000009">
    <property type="protein sequence ID" value="KAA3498347.1"/>
    <property type="molecule type" value="Genomic_DNA"/>
</dbReference>
<comment type="caution">
    <text evidence="2">The sequence shown here is derived from an EMBL/GenBank/DDBJ whole genome shotgun (WGS) entry which is preliminary data.</text>
</comment>
<name>A0AA88JNT0_RHIRH</name>
<feature type="region of interest" description="Disordered" evidence="1">
    <location>
        <begin position="1"/>
        <end position="77"/>
    </location>
</feature>
<organism evidence="2 3">
    <name type="scientific">Rhizobium rhizogenes</name>
    <name type="common">Agrobacterium rhizogenes</name>
    <dbReference type="NCBI Taxonomy" id="359"/>
    <lineage>
        <taxon>Bacteria</taxon>
        <taxon>Pseudomonadati</taxon>
        <taxon>Pseudomonadota</taxon>
        <taxon>Alphaproteobacteria</taxon>
        <taxon>Hyphomicrobiales</taxon>
        <taxon>Rhizobiaceae</taxon>
        <taxon>Rhizobium/Agrobacterium group</taxon>
        <taxon>Rhizobium</taxon>
    </lineage>
</organism>
<evidence type="ECO:0000256" key="1">
    <source>
        <dbReference type="SAM" id="MobiDB-lite"/>
    </source>
</evidence>
<proteinExistence type="predicted"/>
<reference evidence="2 3" key="1">
    <citation type="submission" date="2018-08" db="EMBL/GenBank/DDBJ databases">
        <title>Crown Gall in kiwifruit.</title>
        <authorList>
            <person name="Visnovsky S.B."/>
            <person name="Pitman A.R."/>
        </authorList>
    </citation>
    <scope>NUCLEOTIDE SEQUENCE [LARGE SCALE GENOMIC DNA]</scope>
    <source>
        <strain evidence="2 3">SBV_302_78_2</strain>
    </source>
</reference>
<evidence type="ECO:0000313" key="3">
    <source>
        <dbReference type="Proteomes" id="UP000473658"/>
    </source>
</evidence>
<protein>
    <submittedName>
        <fullName evidence="2">Uncharacterized protein</fullName>
    </submittedName>
</protein>
<evidence type="ECO:0000313" key="2">
    <source>
        <dbReference type="EMBL" id="KAA3498347.1"/>
    </source>
</evidence>
<dbReference type="Proteomes" id="UP000473658">
    <property type="component" value="Unassembled WGS sequence"/>
</dbReference>
<gene>
    <name evidence="2" type="ORF">DXM27_23700</name>
</gene>
<dbReference type="AlphaFoldDB" id="A0AA88JNT0"/>